<dbReference type="Pfam" id="PF17862">
    <property type="entry name" value="AAA_lid_3"/>
    <property type="match status" value="1"/>
</dbReference>
<evidence type="ECO:0000256" key="15">
    <source>
        <dbReference type="ARBA" id="ARBA00023136"/>
    </source>
</evidence>
<gene>
    <name evidence="19" type="ORF">BpHYR1_006441</name>
</gene>
<feature type="domain" description="AAA+ ATPase" evidence="18">
    <location>
        <begin position="379"/>
        <end position="519"/>
    </location>
</feature>
<keyword evidence="14" id="KW-0482">Metalloprotease</keyword>
<evidence type="ECO:0000313" key="20">
    <source>
        <dbReference type="Proteomes" id="UP000276133"/>
    </source>
</evidence>
<dbReference type="Gene3D" id="1.20.58.760">
    <property type="entry name" value="Peptidase M41"/>
    <property type="match status" value="1"/>
</dbReference>
<dbReference type="InterPro" id="IPR050928">
    <property type="entry name" value="ATP-dep_Zn_Metalloprotease"/>
</dbReference>
<dbReference type="SUPFAM" id="SSF52540">
    <property type="entry name" value="P-loop containing nucleoside triphosphate hydrolases"/>
    <property type="match status" value="1"/>
</dbReference>
<dbReference type="GO" id="GO:0005745">
    <property type="term" value="C:m-AAA complex"/>
    <property type="evidence" value="ECO:0007669"/>
    <property type="project" value="TreeGrafter"/>
</dbReference>
<proteinExistence type="inferred from homology"/>
<dbReference type="Pfam" id="PF00004">
    <property type="entry name" value="AAA"/>
    <property type="match status" value="1"/>
</dbReference>
<evidence type="ECO:0000256" key="8">
    <source>
        <dbReference type="ARBA" id="ARBA00022741"/>
    </source>
</evidence>
<keyword evidence="10" id="KW-0862">Zinc</keyword>
<dbReference type="InterPro" id="IPR003959">
    <property type="entry name" value="ATPase_AAA_core"/>
</dbReference>
<accession>A0A3M7Q1N6</accession>
<comment type="similarity">
    <text evidence="3">In the C-terminal section; belongs to the peptidase M41 family.</text>
</comment>
<keyword evidence="5" id="KW-0645">Protease</keyword>
<evidence type="ECO:0000256" key="10">
    <source>
        <dbReference type="ARBA" id="ARBA00022833"/>
    </source>
</evidence>
<dbReference type="Gene3D" id="3.40.1690.20">
    <property type="match status" value="1"/>
</dbReference>
<dbReference type="PANTHER" id="PTHR43655:SF8">
    <property type="entry name" value="PARAPLEGIN"/>
    <property type="match status" value="1"/>
</dbReference>
<evidence type="ECO:0000256" key="9">
    <source>
        <dbReference type="ARBA" id="ARBA00022801"/>
    </source>
</evidence>
<evidence type="ECO:0000256" key="6">
    <source>
        <dbReference type="ARBA" id="ARBA00022692"/>
    </source>
</evidence>
<dbReference type="GO" id="GO:0005524">
    <property type="term" value="F:ATP binding"/>
    <property type="evidence" value="ECO:0007669"/>
    <property type="project" value="UniProtKB-KW"/>
</dbReference>
<evidence type="ECO:0000256" key="5">
    <source>
        <dbReference type="ARBA" id="ARBA00022670"/>
    </source>
</evidence>
<dbReference type="SUPFAM" id="SSF140990">
    <property type="entry name" value="FtsH protease domain-like"/>
    <property type="match status" value="1"/>
</dbReference>
<comment type="subcellular location">
    <subcellularLocation>
        <location evidence="2">Membrane</location>
        <topology evidence="2">Multi-pass membrane protein</topology>
    </subcellularLocation>
</comment>
<keyword evidence="11" id="KW-0067">ATP-binding</keyword>
<dbReference type="AlphaFoldDB" id="A0A3M7Q1N6"/>
<dbReference type="Pfam" id="PF01434">
    <property type="entry name" value="Peptidase_M41"/>
    <property type="match status" value="1"/>
</dbReference>
<name>A0A3M7Q1N6_BRAPC</name>
<dbReference type="SMART" id="SM00382">
    <property type="entry name" value="AAA"/>
    <property type="match status" value="1"/>
</dbReference>
<dbReference type="InterPro" id="IPR027417">
    <property type="entry name" value="P-loop_NTPase"/>
</dbReference>
<evidence type="ECO:0000256" key="13">
    <source>
        <dbReference type="ARBA" id="ARBA00022989"/>
    </source>
</evidence>
<evidence type="ECO:0000256" key="12">
    <source>
        <dbReference type="ARBA" id="ARBA00022946"/>
    </source>
</evidence>
<feature type="region of interest" description="Disordered" evidence="16">
    <location>
        <begin position="101"/>
        <end position="126"/>
    </location>
</feature>
<dbReference type="CDD" id="cd19501">
    <property type="entry name" value="RecA-like_FtsH"/>
    <property type="match status" value="1"/>
</dbReference>
<comment type="caution">
    <text evidence="19">The sequence shown here is derived from an EMBL/GenBank/DDBJ whole genome shotgun (WGS) entry which is preliminary data.</text>
</comment>
<comment type="cofactor">
    <cofactor evidence="1">
        <name>Zn(2+)</name>
        <dbReference type="ChEBI" id="CHEBI:29105"/>
    </cofactor>
</comment>
<dbReference type="GO" id="GO:0046872">
    <property type="term" value="F:metal ion binding"/>
    <property type="evidence" value="ECO:0007669"/>
    <property type="project" value="UniProtKB-KW"/>
</dbReference>
<dbReference type="STRING" id="10195.A0A3M7Q1N6"/>
<evidence type="ECO:0000256" key="2">
    <source>
        <dbReference type="ARBA" id="ARBA00004141"/>
    </source>
</evidence>
<dbReference type="EMBL" id="REGN01007906">
    <property type="protein sequence ID" value="RNA04935.1"/>
    <property type="molecule type" value="Genomic_DNA"/>
</dbReference>
<dbReference type="GO" id="GO:0004176">
    <property type="term" value="F:ATP-dependent peptidase activity"/>
    <property type="evidence" value="ECO:0007669"/>
    <property type="project" value="InterPro"/>
</dbReference>
<sequence>MQCLNLIRNQSRPIFLIKRSYTKLYLTKPTSLQKQTNVLKFREIKNLIFSINSEFLPVISQKILNFIGNFSSTNKDRLIFRSLINELNLFKSISQKNRRGFDKIPDFDEPKQTGTSPPNQNSNNKNNNNKLFIMSLLLFISSLMMFHISSNQVQRLQDKKTAAAFESTSVPSGNASLPTDIEGSQRAPLNQPNNLKLHISNNTITWNDVVTQLIANKLVSQIYASKNTNHASIVLKRPIEVNGQRYFYFNVNISPNDIERKLEKAQDEMNIKPEDRVQIIFKSLDTTVSIMNLMVLAFLSYVIFSFGRNLFSKVQNVQSDLFSQFTKAKYTVVDPHLKSGIPKITFKDVAGLHEAKVEVKEFVDYLRSPERFTRLGGRVPKGALLLGPPGCGKTLLAKAVASEANVPFFNIAGTEFIEMIGGVGAARVRSLFEEAKKQAPSIIYIDEIDAVGGKRSGSEQMGGSGELDQTLNQLLVSMDGLESNSNVVVLASTNRADILDKALLRPGRLDRHISIDLPTYAERVEILNVHISGLKLDFEGKERDDFISRLSHLTPRFSGADLSNICNEAALLAARENSTKVQKHHFDGALERVIAGPEKKTSTISVEDKKLLAYHECGHVLISWFHPYSDLILKVSLLSRTKSNVFSQYLPSDNKIFSKEELFDQMCLHFGGRVAESIVFNRFTTNSEQDLKKITKLAYSQIESFGMNEAVGNVSFPTQAEQRAQGGVGVKPYSKKLRKLIDFEVNKLVSEAHKTALETVQKNVEYLHKLADELLLKENLNYEDIVRLIGTPKNEKRYRLAQVTMNTTSAIPETKI</sequence>
<keyword evidence="8" id="KW-0547">Nucleotide-binding</keyword>
<keyword evidence="15 17" id="KW-0472">Membrane</keyword>
<dbReference type="Gene3D" id="3.40.50.300">
    <property type="entry name" value="P-loop containing nucleotide triphosphate hydrolases"/>
    <property type="match status" value="1"/>
</dbReference>
<evidence type="ECO:0000256" key="14">
    <source>
        <dbReference type="ARBA" id="ARBA00023049"/>
    </source>
</evidence>
<dbReference type="FunFam" id="3.40.50.300:FF:000277">
    <property type="entry name" value="ATP-dependent zinc metalloprotease FtsH"/>
    <property type="match status" value="1"/>
</dbReference>
<keyword evidence="12" id="KW-0809">Transit peptide</keyword>
<dbReference type="PANTHER" id="PTHR43655">
    <property type="entry name" value="ATP-DEPENDENT PROTEASE"/>
    <property type="match status" value="1"/>
</dbReference>
<protein>
    <submittedName>
        <fullName evidence="19">Paraplegin isoform X1</fullName>
    </submittedName>
</protein>
<dbReference type="Proteomes" id="UP000276133">
    <property type="component" value="Unassembled WGS sequence"/>
</dbReference>
<dbReference type="GO" id="GO:0004222">
    <property type="term" value="F:metalloendopeptidase activity"/>
    <property type="evidence" value="ECO:0007669"/>
    <property type="project" value="InterPro"/>
</dbReference>
<feature type="transmembrane region" description="Helical" evidence="17">
    <location>
        <begin position="131"/>
        <end position="150"/>
    </location>
</feature>
<feature type="compositionally biased region" description="Basic and acidic residues" evidence="16">
    <location>
        <begin position="101"/>
        <end position="111"/>
    </location>
</feature>
<dbReference type="InterPro" id="IPR041569">
    <property type="entry name" value="AAA_lid_3"/>
</dbReference>
<dbReference type="Gene3D" id="1.10.8.60">
    <property type="match status" value="1"/>
</dbReference>
<dbReference type="FunFam" id="1.10.8.60:FF:000019">
    <property type="entry name" value="AFG3-like AAA ATPase 2"/>
    <property type="match status" value="1"/>
</dbReference>
<evidence type="ECO:0000259" key="18">
    <source>
        <dbReference type="SMART" id="SM00382"/>
    </source>
</evidence>
<reference evidence="19 20" key="1">
    <citation type="journal article" date="2018" name="Sci. Rep.">
        <title>Genomic signatures of local adaptation to the degree of environmental predictability in rotifers.</title>
        <authorList>
            <person name="Franch-Gras L."/>
            <person name="Hahn C."/>
            <person name="Garcia-Roger E.M."/>
            <person name="Carmona M.J."/>
            <person name="Serra M."/>
            <person name="Gomez A."/>
        </authorList>
    </citation>
    <scope>NUCLEOTIDE SEQUENCE [LARGE SCALE GENOMIC DNA]</scope>
    <source>
        <strain evidence="19">HYR1</strain>
    </source>
</reference>
<evidence type="ECO:0000256" key="3">
    <source>
        <dbReference type="ARBA" id="ARBA00010044"/>
    </source>
</evidence>
<evidence type="ECO:0000256" key="7">
    <source>
        <dbReference type="ARBA" id="ARBA00022723"/>
    </source>
</evidence>
<evidence type="ECO:0000256" key="4">
    <source>
        <dbReference type="ARBA" id="ARBA00010550"/>
    </source>
</evidence>
<keyword evidence="6 17" id="KW-0812">Transmembrane</keyword>
<keyword evidence="9" id="KW-0378">Hydrolase</keyword>
<dbReference type="InterPro" id="IPR037219">
    <property type="entry name" value="Peptidase_M41-like"/>
</dbReference>
<dbReference type="GO" id="GO:0016887">
    <property type="term" value="F:ATP hydrolysis activity"/>
    <property type="evidence" value="ECO:0007669"/>
    <property type="project" value="InterPro"/>
</dbReference>
<evidence type="ECO:0000256" key="16">
    <source>
        <dbReference type="SAM" id="MobiDB-lite"/>
    </source>
</evidence>
<feature type="compositionally biased region" description="Low complexity" evidence="16">
    <location>
        <begin position="116"/>
        <end position="126"/>
    </location>
</feature>
<dbReference type="OrthoDB" id="1413014at2759"/>
<dbReference type="GO" id="GO:0034982">
    <property type="term" value="P:mitochondrial protein processing"/>
    <property type="evidence" value="ECO:0007669"/>
    <property type="project" value="TreeGrafter"/>
</dbReference>
<comment type="similarity">
    <text evidence="4">In the N-terminal section; belongs to the AAA ATPase family.</text>
</comment>
<keyword evidence="7" id="KW-0479">Metal-binding</keyword>
<dbReference type="InterPro" id="IPR000642">
    <property type="entry name" value="Peptidase_M41"/>
</dbReference>
<evidence type="ECO:0000256" key="1">
    <source>
        <dbReference type="ARBA" id="ARBA00001947"/>
    </source>
</evidence>
<keyword evidence="20" id="KW-1185">Reference proteome</keyword>
<evidence type="ECO:0000256" key="11">
    <source>
        <dbReference type="ARBA" id="ARBA00022840"/>
    </source>
</evidence>
<evidence type="ECO:0000313" key="19">
    <source>
        <dbReference type="EMBL" id="RNA04935.1"/>
    </source>
</evidence>
<evidence type="ECO:0000256" key="17">
    <source>
        <dbReference type="SAM" id="Phobius"/>
    </source>
</evidence>
<organism evidence="19 20">
    <name type="scientific">Brachionus plicatilis</name>
    <name type="common">Marine rotifer</name>
    <name type="synonym">Brachionus muelleri</name>
    <dbReference type="NCBI Taxonomy" id="10195"/>
    <lineage>
        <taxon>Eukaryota</taxon>
        <taxon>Metazoa</taxon>
        <taxon>Spiralia</taxon>
        <taxon>Gnathifera</taxon>
        <taxon>Rotifera</taxon>
        <taxon>Eurotatoria</taxon>
        <taxon>Monogononta</taxon>
        <taxon>Pseudotrocha</taxon>
        <taxon>Ploima</taxon>
        <taxon>Brachionidae</taxon>
        <taxon>Brachionus</taxon>
    </lineage>
</organism>
<keyword evidence="13 17" id="KW-1133">Transmembrane helix</keyword>
<dbReference type="InterPro" id="IPR003593">
    <property type="entry name" value="AAA+_ATPase"/>
</dbReference>